<dbReference type="Gene3D" id="1.10.10.2220">
    <property type="match status" value="1"/>
</dbReference>
<name>A0ABS7BNG4_9SPHN</name>
<dbReference type="Pfam" id="PF13538">
    <property type="entry name" value="UvrD_C_2"/>
    <property type="match status" value="1"/>
</dbReference>
<feature type="domain" description="AAA+ ATPase" evidence="3">
    <location>
        <begin position="325"/>
        <end position="455"/>
    </location>
</feature>
<dbReference type="Pfam" id="PF13604">
    <property type="entry name" value="AAA_30"/>
    <property type="match status" value="1"/>
</dbReference>
<dbReference type="InterPro" id="IPR029493">
    <property type="entry name" value="RecD2-like_HHH"/>
</dbReference>
<dbReference type="RefSeq" id="WP_219748593.1">
    <property type="nucleotide sequence ID" value="NZ_JAHXZN010000003.1"/>
</dbReference>
<keyword evidence="5" id="KW-1185">Reference proteome</keyword>
<evidence type="ECO:0000313" key="4">
    <source>
        <dbReference type="EMBL" id="MBW6531166.1"/>
    </source>
</evidence>
<keyword evidence="1" id="KW-0547">Nucleotide-binding</keyword>
<dbReference type="EMBL" id="JAHXZN010000003">
    <property type="protein sequence ID" value="MBW6531166.1"/>
    <property type="molecule type" value="Genomic_DNA"/>
</dbReference>
<evidence type="ECO:0000313" key="5">
    <source>
        <dbReference type="Proteomes" id="UP000759103"/>
    </source>
</evidence>
<proteinExistence type="predicted"/>
<dbReference type="SUPFAM" id="SSF52540">
    <property type="entry name" value="P-loop containing nucleoside triphosphate hydrolases"/>
    <property type="match status" value="2"/>
</dbReference>
<accession>A0ABS7BNG4</accession>
<sequence length="700" mass="74225">MSDVAVRATVTHVLSAGVRMAVFRADDDGHVRRRFIARDLARPPATGETWHIRGTAEIHPGYGPQVVVTDMKLARPKGRLIARLLAGQRFPGVGEATANKLWDAFGEQLIDVLEAGDAEALLRALPDDNRSRAQIKTILLEWPLVDAEPRILAGFDRVGIPPRIAAKLLAVYDADALDRIHDDPYRLLAFTSWKSADAIARRMGLGEKDERRLVAACEAALNVRLGDGDTLMDGNALRKAAAALLGMPVGDDVLAKASLLGAIRRRPTGWQSSGTALMEDAIAQRIADELASSSREPTVLPLPHRSGDGVNLNAGQAAAVAMAITANFSLLVGGAGTGKTTTLKAICRAATAAGIPVEMLALSGRAALRMREATGEMARTIAGWLIGVATGHVDLSTLPMIIIDEASMVDLGSLYRIMLSAPAGCRFLLVGDDGQLPPVGFGLTFHALLGVDAIPRTVLTEVMRQAAASGIPATAQSVRDGVLPDLPAFDATADHGVSIAACDARDVVTTAVTIRRALPNAQIVGSIKGAGDPADGGTAAMNAALHDAWAVARKLNPLTWLRGEPVIWTVNDYDLDLWNGSLGNVQGMTENGLAVRFDEGDRTIPAELLEYLEPAWAITTHKAQGSQFEIVVVPVTASRILDRALLYTGITRATRRVVLVGDPKIIRDAVRRPPQATRRATYLAQAVTDSIIASAEAEAA</sequence>
<dbReference type="InterPro" id="IPR050534">
    <property type="entry name" value="Coronavir_polyprotein_1ab"/>
</dbReference>
<dbReference type="PANTHER" id="PTHR43788">
    <property type="entry name" value="DNA2/NAM7 HELICASE FAMILY MEMBER"/>
    <property type="match status" value="1"/>
</dbReference>
<reference evidence="4 5" key="1">
    <citation type="submission" date="2021-07" db="EMBL/GenBank/DDBJ databases">
        <title>Sphingomonas sp.</title>
        <authorList>
            <person name="Feng G."/>
            <person name="Li J."/>
            <person name="Pan M."/>
        </authorList>
    </citation>
    <scope>NUCLEOTIDE SEQUENCE [LARGE SCALE GENOMIC DNA]</scope>
    <source>
        <strain evidence="4 5">RRHST34</strain>
    </source>
</reference>
<dbReference type="SMART" id="SM00382">
    <property type="entry name" value="AAA"/>
    <property type="match status" value="1"/>
</dbReference>
<comment type="caution">
    <text evidence="4">The sequence shown here is derived from an EMBL/GenBank/DDBJ whole genome shotgun (WGS) entry which is preliminary data.</text>
</comment>
<dbReference type="InterPro" id="IPR027417">
    <property type="entry name" value="P-loop_NTPase"/>
</dbReference>
<organism evidence="4 5">
    <name type="scientific">Sphingomonas citri</name>
    <dbReference type="NCBI Taxonomy" id="2862499"/>
    <lineage>
        <taxon>Bacteria</taxon>
        <taxon>Pseudomonadati</taxon>
        <taxon>Pseudomonadota</taxon>
        <taxon>Alphaproteobacteria</taxon>
        <taxon>Sphingomonadales</taxon>
        <taxon>Sphingomonadaceae</taxon>
        <taxon>Sphingomonas</taxon>
    </lineage>
</organism>
<dbReference type="CDD" id="cd18809">
    <property type="entry name" value="SF1_C_RecD"/>
    <property type="match status" value="1"/>
</dbReference>
<dbReference type="Proteomes" id="UP000759103">
    <property type="component" value="Unassembled WGS sequence"/>
</dbReference>
<evidence type="ECO:0000256" key="2">
    <source>
        <dbReference type="ARBA" id="ARBA00022840"/>
    </source>
</evidence>
<dbReference type="Pfam" id="PF14490">
    <property type="entry name" value="HHH_RecD2"/>
    <property type="match status" value="1"/>
</dbReference>
<evidence type="ECO:0000256" key="1">
    <source>
        <dbReference type="ARBA" id="ARBA00022741"/>
    </source>
</evidence>
<protein>
    <submittedName>
        <fullName evidence="4">ATP-dependent RecD-like DNA helicase</fullName>
    </submittedName>
</protein>
<dbReference type="InterPro" id="IPR003593">
    <property type="entry name" value="AAA+_ATPase"/>
</dbReference>
<evidence type="ECO:0000259" key="3">
    <source>
        <dbReference type="SMART" id="SM00382"/>
    </source>
</evidence>
<dbReference type="PANTHER" id="PTHR43788:SF6">
    <property type="entry name" value="DNA HELICASE B"/>
    <property type="match status" value="1"/>
</dbReference>
<dbReference type="Gene3D" id="2.30.30.940">
    <property type="match status" value="1"/>
</dbReference>
<dbReference type="InterPro" id="IPR027785">
    <property type="entry name" value="UvrD-like_helicase_C"/>
</dbReference>
<keyword evidence="2" id="KW-0067">ATP-binding</keyword>
<dbReference type="Gene3D" id="3.40.50.300">
    <property type="entry name" value="P-loop containing nucleotide triphosphate hydrolases"/>
    <property type="match status" value="2"/>
</dbReference>
<gene>
    <name evidence="4" type="ORF">KZ820_10510</name>
</gene>